<dbReference type="PANTHER" id="PTHR30600">
    <property type="entry name" value="CYTOCHROME C PEROXIDASE-RELATED"/>
    <property type="match status" value="1"/>
</dbReference>
<evidence type="ECO:0000259" key="14">
    <source>
        <dbReference type="PROSITE" id="PS51007"/>
    </source>
</evidence>
<evidence type="ECO:0000256" key="2">
    <source>
        <dbReference type="ARBA" id="ARBA00004856"/>
    </source>
</evidence>
<evidence type="ECO:0000256" key="12">
    <source>
        <dbReference type="ARBA" id="ARBA00073576"/>
    </source>
</evidence>
<evidence type="ECO:0000313" key="15">
    <source>
        <dbReference type="EMBL" id="CUQ66411.1"/>
    </source>
</evidence>
<dbReference type="GO" id="GO:0004130">
    <property type="term" value="F:cytochrome-c peroxidase activity"/>
    <property type="evidence" value="ECO:0007669"/>
    <property type="project" value="TreeGrafter"/>
</dbReference>
<dbReference type="Pfam" id="PF03150">
    <property type="entry name" value="CCP_MauG"/>
    <property type="match status" value="1"/>
</dbReference>
<evidence type="ECO:0000256" key="1">
    <source>
        <dbReference type="ARBA" id="ARBA00004418"/>
    </source>
</evidence>
<dbReference type="Proteomes" id="UP000066284">
    <property type="component" value="Chromosome 1"/>
</dbReference>
<dbReference type="InterPro" id="IPR051395">
    <property type="entry name" value="Cytochrome_c_Peroxidase/MauG"/>
</dbReference>
<dbReference type="KEGG" id="nio:NITINOP_1436"/>
<sequence>MRRQKNPGRGAWIGVLGLGVAVVLPLFSVVKASAESEPTRSLQDLLRPFFGGEKEAAATKTSGGVVKLPQLQGLEDPNAYVPADNPLTADKVELGRILFFDKRLSKNNTIACASCHMAEKGFTDGMPVSTGINGLKGGRSAPASINRVFSKAQFWDGRAATLEDQSIGPFINPVEHGFANHDEMIAKMKQIPGYRKLFQDVFGREINIQDVGRAIASFQRTILSGNSPVDKFDIGGDEKALSESAQRGLELFRGKARCTRCHSGFNFTDEKFHNLGIGWDTNTVDLGRYMETKNPEDVAAFKTPTLREIARTAPYMHDGRFKTLEEVVEFYNKGGIKNPFLDNTIIPLELTEQEKKDLVAMLKSLNGEGWQHVSEPKSFPK</sequence>
<dbReference type="PANTHER" id="PTHR30600:SF10">
    <property type="entry name" value="BLL6722 PROTEIN"/>
    <property type="match status" value="1"/>
</dbReference>
<dbReference type="PROSITE" id="PS51007">
    <property type="entry name" value="CYTC"/>
    <property type="match status" value="2"/>
</dbReference>
<feature type="domain" description="Cytochrome c" evidence="14">
    <location>
        <begin position="90"/>
        <end position="222"/>
    </location>
</feature>
<dbReference type="OrthoDB" id="9772811at2"/>
<feature type="domain" description="Cytochrome c" evidence="14">
    <location>
        <begin position="243"/>
        <end position="366"/>
    </location>
</feature>
<dbReference type="SUPFAM" id="SSF46626">
    <property type="entry name" value="Cytochrome c"/>
    <property type="match status" value="2"/>
</dbReference>
<keyword evidence="16" id="KW-1185">Reference proteome</keyword>
<keyword evidence="9 15" id="KW-0560">Oxidoreductase</keyword>
<evidence type="ECO:0000313" key="16">
    <source>
        <dbReference type="Proteomes" id="UP000066284"/>
    </source>
</evidence>
<comment type="pathway">
    <text evidence="2">One-carbon metabolism; methylamine degradation.</text>
</comment>
<evidence type="ECO:0000256" key="6">
    <source>
        <dbReference type="ARBA" id="ARBA00022729"/>
    </source>
</evidence>
<keyword evidence="4 13" id="KW-0349">Heme</keyword>
<dbReference type="FunFam" id="1.10.760.10:FF:000019">
    <property type="entry name" value="Di-heme cytochrome C peroxidase"/>
    <property type="match status" value="1"/>
</dbReference>
<name>A0A0S4KVN1_9BACT</name>
<keyword evidence="6" id="KW-0732">Signal</keyword>
<dbReference type="AlphaFoldDB" id="A0A0S4KVN1"/>
<dbReference type="InterPro" id="IPR036909">
    <property type="entry name" value="Cyt_c-like_dom_sf"/>
</dbReference>
<dbReference type="InterPro" id="IPR004852">
    <property type="entry name" value="Di-haem_cyt_c_peroxidsae"/>
</dbReference>
<organism evidence="15 16">
    <name type="scientific">Candidatus Nitrospira inopinata</name>
    <dbReference type="NCBI Taxonomy" id="1715989"/>
    <lineage>
        <taxon>Bacteria</taxon>
        <taxon>Pseudomonadati</taxon>
        <taxon>Nitrospirota</taxon>
        <taxon>Nitrospiria</taxon>
        <taxon>Nitrospirales</taxon>
        <taxon>Nitrospiraceae</taxon>
        <taxon>Nitrospira</taxon>
    </lineage>
</organism>
<evidence type="ECO:0000256" key="9">
    <source>
        <dbReference type="ARBA" id="ARBA00023002"/>
    </source>
</evidence>
<keyword evidence="8" id="KW-0249">Electron transport</keyword>
<dbReference type="STRING" id="1715989.NITINOP_1436"/>
<evidence type="ECO:0000256" key="4">
    <source>
        <dbReference type="ARBA" id="ARBA00022617"/>
    </source>
</evidence>
<dbReference type="GO" id="GO:0020037">
    <property type="term" value="F:heme binding"/>
    <property type="evidence" value="ECO:0007669"/>
    <property type="project" value="InterPro"/>
</dbReference>
<evidence type="ECO:0000256" key="5">
    <source>
        <dbReference type="ARBA" id="ARBA00022723"/>
    </source>
</evidence>
<keyword evidence="5 13" id="KW-0479">Metal-binding</keyword>
<evidence type="ECO:0000256" key="7">
    <source>
        <dbReference type="ARBA" id="ARBA00022764"/>
    </source>
</evidence>
<proteinExistence type="predicted"/>
<protein>
    <recommendedName>
        <fullName evidence="12">Methylamine utilization protein MauG</fullName>
    </recommendedName>
</protein>
<reference evidence="16" key="1">
    <citation type="submission" date="2015-09" db="EMBL/GenBank/DDBJ databases">
        <authorList>
            <person name="Daims H."/>
        </authorList>
    </citation>
    <scope>NUCLEOTIDE SEQUENCE [LARGE SCALE GENOMIC DNA]</scope>
</reference>
<dbReference type="EMBL" id="LN885086">
    <property type="protein sequence ID" value="CUQ66411.1"/>
    <property type="molecule type" value="Genomic_DNA"/>
</dbReference>
<evidence type="ECO:0000256" key="11">
    <source>
        <dbReference type="ARBA" id="ARBA00058991"/>
    </source>
</evidence>
<dbReference type="Gene3D" id="1.10.760.10">
    <property type="entry name" value="Cytochrome c-like domain"/>
    <property type="match status" value="2"/>
</dbReference>
<keyword evidence="7" id="KW-0574">Periplasm</keyword>
<gene>
    <name evidence="15" type="primary">ccpA</name>
    <name evidence="15" type="ORF">NITINOP_1436</name>
</gene>
<comment type="function">
    <text evidence="11">Involved in methylamine metabolism. Essential for the maturation of the beta subunit of MADH, presumably via a step in the biosynthesis of tryptophan tryptophylquinone (TTQ), the cofactor of MADH.</text>
</comment>
<dbReference type="InterPro" id="IPR009056">
    <property type="entry name" value="Cyt_c-like_dom"/>
</dbReference>
<dbReference type="GO" id="GO:0042597">
    <property type="term" value="C:periplasmic space"/>
    <property type="evidence" value="ECO:0007669"/>
    <property type="project" value="UniProtKB-SubCell"/>
</dbReference>
<dbReference type="GO" id="GO:0046872">
    <property type="term" value="F:metal ion binding"/>
    <property type="evidence" value="ECO:0007669"/>
    <property type="project" value="UniProtKB-KW"/>
</dbReference>
<accession>A0A0S4KVN1</accession>
<evidence type="ECO:0000256" key="13">
    <source>
        <dbReference type="PROSITE-ProRule" id="PRU00433"/>
    </source>
</evidence>
<evidence type="ECO:0000256" key="8">
    <source>
        <dbReference type="ARBA" id="ARBA00022982"/>
    </source>
</evidence>
<evidence type="ECO:0000256" key="10">
    <source>
        <dbReference type="ARBA" id="ARBA00023004"/>
    </source>
</evidence>
<comment type="subcellular location">
    <subcellularLocation>
        <location evidence="1">Periplasm</location>
    </subcellularLocation>
</comment>
<dbReference type="GO" id="GO:0009055">
    <property type="term" value="F:electron transfer activity"/>
    <property type="evidence" value="ECO:0007669"/>
    <property type="project" value="InterPro"/>
</dbReference>
<keyword evidence="15" id="KW-0575">Peroxidase</keyword>
<evidence type="ECO:0000256" key="3">
    <source>
        <dbReference type="ARBA" id="ARBA00022448"/>
    </source>
</evidence>
<keyword evidence="10 13" id="KW-0408">Iron</keyword>
<keyword evidence="3" id="KW-0813">Transport</keyword>